<evidence type="ECO:0000313" key="2">
    <source>
        <dbReference type="EMBL" id="SNX69286.1"/>
    </source>
</evidence>
<name>A0A285CQD1_9RHOB</name>
<organism evidence="2 3">
    <name type="scientific">Cereibacter ovatus</name>
    <dbReference type="NCBI Taxonomy" id="439529"/>
    <lineage>
        <taxon>Bacteria</taxon>
        <taxon>Pseudomonadati</taxon>
        <taxon>Pseudomonadota</taxon>
        <taxon>Alphaproteobacteria</taxon>
        <taxon>Rhodobacterales</taxon>
        <taxon>Paracoccaceae</taxon>
        <taxon>Cereibacter</taxon>
    </lineage>
</organism>
<dbReference type="SUPFAM" id="SSF52540">
    <property type="entry name" value="P-loop containing nucleoside triphosphate hydrolases"/>
    <property type="match status" value="1"/>
</dbReference>
<dbReference type="PANTHER" id="PTHR43384:SF13">
    <property type="entry name" value="SLR0110 PROTEIN"/>
    <property type="match status" value="1"/>
</dbReference>
<dbReference type="InterPro" id="IPR050625">
    <property type="entry name" value="ParA/MinD_ATPase"/>
</dbReference>
<dbReference type="InterPro" id="IPR027417">
    <property type="entry name" value="P-loop_NTPase"/>
</dbReference>
<dbReference type="GO" id="GO:0051782">
    <property type="term" value="P:negative regulation of cell division"/>
    <property type="evidence" value="ECO:0007669"/>
    <property type="project" value="TreeGrafter"/>
</dbReference>
<accession>A0A285CQD1</accession>
<sequence length="419" mass="45679">MTSVATLQPDPAPIVACTVSRDVQNFEMLINDMESELGESWGDLSFDDAELFLQQPDSKALEFVALAVNGEDESDLARISGLIRTAKAQEIKVILIADQVSPIALHHLLRLGADDFVPYPLPDGALHDAIERIRRPAAAVPLAPMVPVTPHSPAFKARGDRDGVLLPVHGMAGGVGASTFACNLAWELATISKTDAPRVCLLDLDFQYGAVSTYLDLPRRDAVFDILSDTESADSDSFLQAMLSYNDRLHVFTAPPDMLPLDIVTADDIGRLLDMAQANFDFVVIDMPSTVVSWTETVLARAQIYFALMELDLRSAQNVLRLVRALKAEGLPLEKLRYLLNRAPKFTDLSAKSRVKRMAESLDIVIELQLPDGGAAVTQANDHGVPLSEAAAKNPLRRELQKLAKSIHDHSRSTEAAKA</sequence>
<dbReference type="Gene3D" id="3.40.50.300">
    <property type="entry name" value="P-loop containing nucleotide triphosphate hydrolases"/>
    <property type="match status" value="1"/>
</dbReference>
<dbReference type="GO" id="GO:0016887">
    <property type="term" value="F:ATP hydrolysis activity"/>
    <property type="evidence" value="ECO:0007669"/>
    <property type="project" value="TreeGrafter"/>
</dbReference>
<dbReference type="GO" id="GO:0009898">
    <property type="term" value="C:cytoplasmic side of plasma membrane"/>
    <property type="evidence" value="ECO:0007669"/>
    <property type="project" value="TreeGrafter"/>
</dbReference>
<dbReference type="GO" id="GO:0005829">
    <property type="term" value="C:cytosol"/>
    <property type="evidence" value="ECO:0007669"/>
    <property type="project" value="TreeGrafter"/>
</dbReference>
<dbReference type="InterPro" id="IPR025669">
    <property type="entry name" value="AAA_dom"/>
</dbReference>
<dbReference type="OrthoDB" id="8281972at2"/>
<dbReference type="PANTHER" id="PTHR43384">
    <property type="entry name" value="SEPTUM SITE-DETERMINING PROTEIN MIND HOMOLOG, CHLOROPLASTIC-RELATED"/>
    <property type="match status" value="1"/>
</dbReference>
<dbReference type="AlphaFoldDB" id="A0A285CQD1"/>
<gene>
    <name evidence="2" type="ORF">SAMN05878503_103274</name>
</gene>
<dbReference type="GO" id="GO:0005524">
    <property type="term" value="F:ATP binding"/>
    <property type="evidence" value="ECO:0007669"/>
    <property type="project" value="TreeGrafter"/>
</dbReference>
<dbReference type="RefSeq" id="WP_097029731.1">
    <property type="nucleotide sequence ID" value="NZ_OAOQ01000003.1"/>
</dbReference>
<protein>
    <submittedName>
        <fullName evidence="2">Pilus assembly protein CpaE</fullName>
    </submittedName>
</protein>
<dbReference type="Pfam" id="PF13614">
    <property type="entry name" value="AAA_31"/>
    <property type="match status" value="1"/>
</dbReference>
<evidence type="ECO:0000313" key="3">
    <source>
        <dbReference type="Proteomes" id="UP000219467"/>
    </source>
</evidence>
<reference evidence="3" key="1">
    <citation type="submission" date="2017-08" db="EMBL/GenBank/DDBJ databases">
        <authorList>
            <person name="Varghese N."/>
            <person name="Submissions S."/>
        </authorList>
    </citation>
    <scope>NUCLEOTIDE SEQUENCE [LARGE SCALE GENOMIC DNA]</scope>
    <source>
        <strain evidence="3">JA234</strain>
    </source>
</reference>
<dbReference type="EMBL" id="OAOQ01000003">
    <property type="protein sequence ID" value="SNX69286.1"/>
    <property type="molecule type" value="Genomic_DNA"/>
</dbReference>
<evidence type="ECO:0000259" key="1">
    <source>
        <dbReference type="Pfam" id="PF13614"/>
    </source>
</evidence>
<proteinExistence type="predicted"/>
<dbReference type="Proteomes" id="UP000219467">
    <property type="component" value="Unassembled WGS sequence"/>
</dbReference>
<feature type="domain" description="AAA" evidence="1">
    <location>
        <begin position="172"/>
        <end position="326"/>
    </location>
</feature>
<keyword evidence="3" id="KW-1185">Reference proteome</keyword>